<proteinExistence type="predicted"/>
<accession>A0A2A6BCV6</accession>
<evidence type="ECO:0000313" key="2">
    <source>
        <dbReference type="Proteomes" id="UP000005239"/>
    </source>
</evidence>
<dbReference type="EnsemblMetazoa" id="PPA45028.1">
    <property type="protein sequence ID" value="PPA45028.1"/>
    <property type="gene ID" value="WBGene00283397"/>
</dbReference>
<evidence type="ECO:0000313" key="1">
    <source>
        <dbReference type="EnsemblMetazoa" id="PPA45028.1"/>
    </source>
</evidence>
<name>A0A2A6BCV6_PRIPA</name>
<dbReference type="Proteomes" id="UP000005239">
    <property type="component" value="Unassembled WGS sequence"/>
</dbReference>
<gene>
    <name evidence="1" type="primary">WBGene00283397</name>
</gene>
<accession>A0A8R1V357</accession>
<organism evidence="1 2">
    <name type="scientific">Pristionchus pacificus</name>
    <name type="common">Parasitic nematode worm</name>
    <dbReference type="NCBI Taxonomy" id="54126"/>
    <lineage>
        <taxon>Eukaryota</taxon>
        <taxon>Metazoa</taxon>
        <taxon>Ecdysozoa</taxon>
        <taxon>Nematoda</taxon>
        <taxon>Chromadorea</taxon>
        <taxon>Rhabditida</taxon>
        <taxon>Rhabditina</taxon>
        <taxon>Diplogasteromorpha</taxon>
        <taxon>Diplogasteroidea</taxon>
        <taxon>Neodiplogasteridae</taxon>
        <taxon>Pristionchus</taxon>
    </lineage>
</organism>
<reference evidence="1" key="2">
    <citation type="submission" date="2022-06" db="UniProtKB">
        <authorList>
            <consortium name="EnsemblMetazoa"/>
        </authorList>
    </citation>
    <scope>IDENTIFICATION</scope>
    <source>
        <strain evidence="1">PS312</strain>
    </source>
</reference>
<keyword evidence="2" id="KW-1185">Reference proteome</keyword>
<reference evidence="2" key="1">
    <citation type="journal article" date="2008" name="Nat. Genet.">
        <title>The Pristionchus pacificus genome provides a unique perspective on nematode lifestyle and parasitism.</title>
        <authorList>
            <person name="Dieterich C."/>
            <person name="Clifton S.W."/>
            <person name="Schuster L.N."/>
            <person name="Chinwalla A."/>
            <person name="Delehaunty K."/>
            <person name="Dinkelacker I."/>
            <person name="Fulton L."/>
            <person name="Fulton R."/>
            <person name="Godfrey J."/>
            <person name="Minx P."/>
            <person name="Mitreva M."/>
            <person name="Roeseler W."/>
            <person name="Tian H."/>
            <person name="Witte H."/>
            <person name="Yang S.P."/>
            <person name="Wilson R.K."/>
            <person name="Sommer R.J."/>
        </authorList>
    </citation>
    <scope>NUCLEOTIDE SEQUENCE [LARGE SCALE GENOMIC DNA]</scope>
    <source>
        <strain evidence="2">PS312</strain>
    </source>
</reference>
<protein>
    <submittedName>
        <fullName evidence="1">Uncharacterized protein</fullName>
    </submittedName>
</protein>
<dbReference type="AlphaFoldDB" id="A0A2A6BCV6"/>
<sequence>MEQLRRAKPHQTTTNAIHGSEQQLKDMTLGDLIGKRKRAHTNYTEDLTVGDVVRLKVLHSKNQNKQIRESAVNPIHIDDNTSTRHFHC</sequence>